<proteinExistence type="predicted"/>
<organism evidence="1 2">
    <name type="scientific">Cinara cedri</name>
    <dbReference type="NCBI Taxonomy" id="506608"/>
    <lineage>
        <taxon>Eukaryota</taxon>
        <taxon>Metazoa</taxon>
        <taxon>Ecdysozoa</taxon>
        <taxon>Arthropoda</taxon>
        <taxon>Hexapoda</taxon>
        <taxon>Insecta</taxon>
        <taxon>Pterygota</taxon>
        <taxon>Neoptera</taxon>
        <taxon>Paraneoptera</taxon>
        <taxon>Hemiptera</taxon>
        <taxon>Sternorrhyncha</taxon>
        <taxon>Aphidomorpha</taxon>
        <taxon>Aphidoidea</taxon>
        <taxon>Aphididae</taxon>
        <taxon>Lachninae</taxon>
        <taxon>Cinara</taxon>
    </lineage>
</organism>
<dbReference type="Proteomes" id="UP000325440">
    <property type="component" value="Unassembled WGS sequence"/>
</dbReference>
<dbReference type="EMBL" id="CABPRJ010001439">
    <property type="protein sequence ID" value="VVC36944.1"/>
    <property type="molecule type" value="Genomic_DNA"/>
</dbReference>
<accession>A0A5E4MZI9</accession>
<sequence length="120" mass="13153">MSSLIPVHLKNPATKNAGFRAKMYACEKTDYAKFNDNCLSVSTCYPVIKSIALNVIISHGPIISMFIRFSNEHQTSHKLIYTVPVTDILAGKLTGRPLVCDNWNADLPALIVYTAPANGT</sequence>
<keyword evidence="2" id="KW-1185">Reference proteome</keyword>
<reference evidence="1 2" key="1">
    <citation type="submission" date="2019-08" db="EMBL/GenBank/DDBJ databases">
        <authorList>
            <person name="Alioto T."/>
            <person name="Alioto T."/>
            <person name="Gomez Garrido J."/>
        </authorList>
    </citation>
    <scope>NUCLEOTIDE SEQUENCE [LARGE SCALE GENOMIC DNA]</scope>
</reference>
<dbReference type="AlphaFoldDB" id="A0A5E4MZI9"/>
<protein>
    <submittedName>
        <fullName evidence="1">Uncharacterized protein</fullName>
    </submittedName>
</protein>
<evidence type="ECO:0000313" key="2">
    <source>
        <dbReference type="Proteomes" id="UP000325440"/>
    </source>
</evidence>
<evidence type="ECO:0000313" key="1">
    <source>
        <dbReference type="EMBL" id="VVC36944.1"/>
    </source>
</evidence>
<name>A0A5E4MZI9_9HEMI</name>
<gene>
    <name evidence="1" type="ORF">CINCED_3A003849</name>
</gene>